<dbReference type="InterPro" id="IPR029063">
    <property type="entry name" value="SAM-dependent_MTases_sf"/>
</dbReference>
<dbReference type="EMBL" id="BAABBN010000012">
    <property type="protein sequence ID" value="GAA3938103.1"/>
    <property type="molecule type" value="Genomic_DNA"/>
</dbReference>
<organism evidence="2 3">
    <name type="scientific">Litoribacillus peritrichatus</name>
    <dbReference type="NCBI Taxonomy" id="718191"/>
    <lineage>
        <taxon>Bacteria</taxon>
        <taxon>Pseudomonadati</taxon>
        <taxon>Pseudomonadota</taxon>
        <taxon>Gammaproteobacteria</taxon>
        <taxon>Oceanospirillales</taxon>
        <taxon>Oceanospirillaceae</taxon>
        <taxon>Litoribacillus</taxon>
    </lineage>
</organism>
<dbReference type="Proteomes" id="UP001501565">
    <property type="component" value="Unassembled WGS sequence"/>
</dbReference>
<dbReference type="CDD" id="cd02440">
    <property type="entry name" value="AdoMet_MTases"/>
    <property type="match status" value="1"/>
</dbReference>
<proteinExistence type="predicted"/>
<dbReference type="Gene3D" id="3.40.50.150">
    <property type="entry name" value="Vaccinia Virus protein VP39"/>
    <property type="match status" value="1"/>
</dbReference>
<gene>
    <name evidence="2" type="ORF">GCM10022277_37980</name>
</gene>
<dbReference type="SUPFAM" id="SSF53335">
    <property type="entry name" value="S-adenosyl-L-methionine-dependent methyltransferases"/>
    <property type="match status" value="1"/>
</dbReference>
<evidence type="ECO:0000313" key="2">
    <source>
        <dbReference type="EMBL" id="GAA3938103.1"/>
    </source>
</evidence>
<dbReference type="Pfam" id="PF08241">
    <property type="entry name" value="Methyltransf_11"/>
    <property type="match status" value="1"/>
</dbReference>
<comment type="caution">
    <text evidence="2">The sequence shown here is derived from an EMBL/GenBank/DDBJ whole genome shotgun (WGS) entry which is preliminary data.</text>
</comment>
<reference evidence="3" key="1">
    <citation type="journal article" date="2019" name="Int. J. Syst. Evol. Microbiol.">
        <title>The Global Catalogue of Microorganisms (GCM) 10K type strain sequencing project: providing services to taxonomists for standard genome sequencing and annotation.</title>
        <authorList>
            <consortium name="The Broad Institute Genomics Platform"/>
            <consortium name="The Broad Institute Genome Sequencing Center for Infectious Disease"/>
            <person name="Wu L."/>
            <person name="Ma J."/>
        </authorList>
    </citation>
    <scope>NUCLEOTIDE SEQUENCE [LARGE SCALE GENOMIC DNA]</scope>
    <source>
        <strain evidence="3">JCM 17551</strain>
    </source>
</reference>
<dbReference type="PANTHER" id="PTHR42912">
    <property type="entry name" value="METHYLTRANSFERASE"/>
    <property type="match status" value="1"/>
</dbReference>
<dbReference type="InterPro" id="IPR013216">
    <property type="entry name" value="Methyltransf_11"/>
</dbReference>
<name>A0ABP7N646_9GAMM</name>
<dbReference type="InterPro" id="IPR050508">
    <property type="entry name" value="Methyltransf_Superfamily"/>
</dbReference>
<dbReference type="RefSeq" id="WP_344800201.1">
    <property type="nucleotide sequence ID" value="NZ_BAABBN010000012.1"/>
</dbReference>
<evidence type="ECO:0000313" key="3">
    <source>
        <dbReference type="Proteomes" id="UP001501565"/>
    </source>
</evidence>
<accession>A0ABP7N646</accession>
<feature type="domain" description="Methyltransferase type 11" evidence="1">
    <location>
        <begin position="33"/>
        <end position="128"/>
    </location>
</feature>
<protein>
    <recommendedName>
        <fullName evidence="1">Methyltransferase type 11 domain-containing protein</fullName>
    </recommendedName>
</protein>
<sequence>MSNWDDVAERVVFNLEISVPDFQSAVPLKSKILDFGCGYGRVTNQLYGLGFRDLIGVDASESMICRGLNAFPTLDLRHLSDLPLPFPDQSFDAVITCAVFTCVPDQTERVKILDELHRVLKPNGVLYLAEFCSDDGHKFTSGMGVSMWHSQPKVIEGMLTSFEVELLKAVQSPTMSGHFSEAIHILARKN</sequence>
<evidence type="ECO:0000259" key="1">
    <source>
        <dbReference type="Pfam" id="PF08241"/>
    </source>
</evidence>
<keyword evidence="3" id="KW-1185">Reference proteome</keyword>